<feature type="domain" description="ORC1/DEAH AAA+ ATPase" evidence="1">
    <location>
        <begin position="139"/>
        <end position="286"/>
    </location>
</feature>
<protein>
    <submittedName>
        <fullName evidence="2">AAA domain-containing protein</fullName>
    </submittedName>
</protein>
<dbReference type="PANTHER" id="PTHR35894:SF1">
    <property type="entry name" value="PHOSPHORIBULOKINASE _ URIDINE KINASE FAMILY"/>
    <property type="match status" value="1"/>
</dbReference>
<dbReference type="AlphaFoldDB" id="A0A1H0S287"/>
<gene>
    <name evidence="2" type="ORF">SAMN04488529_104127</name>
</gene>
<dbReference type="Pfam" id="PF13401">
    <property type="entry name" value="AAA_22"/>
    <property type="match status" value="1"/>
</dbReference>
<dbReference type="GO" id="GO:0016887">
    <property type="term" value="F:ATP hydrolysis activity"/>
    <property type="evidence" value="ECO:0007669"/>
    <property type="project" value="InterPro"/>
</dbReference>
<dbReference type="Gene3D" id="3.40.50.300">
    <property type="entry name" value="P-loop containing nucleotide triphosphate hydrolases"/>
    <property type="match status" value="1"/>
</dbReference>
<dbReference type="EMBL" id="FNJM01000004">
    <property type="protein sequence ID" value="SDP35833.1"/>
    <property type="molecule type" value="Genomic_DNA"/>
</dbReference>
<organism evidence="2 3">
    <name type="scientific">Clostridium gasigenes</name>
    <dbReference type="NCBI Taxonomy" id="94869"/>
    <lineage>
        <taxon>Bacteria</taxon>
        <taxon>Bacillati</taxon>
        <taxon>Bacillota</taxon>
        <taxon>Clostridia</taxon>
        <taxon>Eubacteriales</taxon>
        <taxon>Clostridiaceae</taxon>
        <taxon>Clostridium</taxon>
    </lineage>
</organism>
<dbReference type="STRING" id="94869.SAMN04488529_104127"/>
<dbReference type="InterPro" id="IPR052026">
    <property type="entry name" value="ExeA_AAA_ATPase_DNA-bind"/>
</dbReference>
<sequence length="500" mass="56629">MSMSKEIILPSGVIGVEAEYKEQILDEFKGNPFIEALPNLIIEREEIVKRLAFKVPIKREEILLPKQLKLTALNRVYKVFQPLPVHVEVFEIFNSLITQGYIPRNPFNPSYIQYINKTGEAIVNKNFNVDSNENFRTTVQCGLIIGISGAGKTSTVQRCLLQVPQIIVHNKYKGIQFSNIQVTWLKLEAPANGSIKALTLQFFHKLDQLLGTNNVDRYVSKHLSVDSMIPIMGQTANSIGLGLLVIDELQHLDKNFKQVISYMVMLMNSFGVSLLLIGTGACYEMLQQNLRIARRVTGAGAIFFNPMKNDKEFEIFLKGIWKYQFLNKKVKLTKEIIEVFYEKTQGIADLVVKLFVNTQRFSLNKGVDDITVEMIEKVWEKEFSMVKPMVEAIKSNNRVKKMQFDDIQEFGVAKSNAELKGGTNKVSTDSRNSDNTVIVNNSEVVKQGKDTKIKVSGLKDNDIRKIVIKGNKHGMNNYESLKEAGLITTLEDLLLDIRNA</sequence>
<name>A0A1H0S287_9CLOT</name>
<evidence type="ECO:0000313" key="2">
    <source>
        <dbReference type="EMBL" id="SDP35833.1"/>
    </source>
</evidence>
<dbReference type="Proteomes" id="UP000198597">
    <property type="component" value="Unassembled WGS sequence"/>
</dbReference>
<accession>A0A1H0S287</accession>
<dbReference type="InterPro" id="IPR049945">
    <property type="entry name" value="AAA_22"/>
</dbReference>
<evidence type="ECO:0000313" key="3">
    <source>
        <dbReference type="Proteomes" id="UP000198597"/>
    </source>
</evidence>
<dbReference type="SUPFAM" id="SSF52540">
    <property type="entry name" value="P-loop containing nucleoside triphosphate hydrolases"/>
    <property type="match status" value="1"/>
</dbReference>
<evidence type="ECO:0000259" key="1">
    <source>
        <dbReference type="Pfam" id="PF13401"/>
    </source>
</evidence>
<reference evidence="2 3" key="1">
    <citation type="submission" date="2016-10" db="EMBL/GenBank/DDBJ databases">
        <authorList>
            <person name="de Groot N.N."/>
        </authorList>
    </citation>
    <scope>NUCLEOTIDE SEQUENCE [LARGE SCALE GENOMIC DNA]</scope>
    <source>
        <strain evidence="2 3">DSM 12272</strain>
    </source>
</reference>
<keyword evidence="3" id="KW-1185">Reference proteome</keyword>
<proteinExistence type="predicted"/>
<dbReference type="PANTHER" id="PTHR35894">
    <property type="entry name" value="GENERAL SECRETION PATHWAY PROTEIN A-RELATED"/>
    <property type="match status" value="1"/>
</dbReference>
<dbReference type="InterPro" id="IPR027417">
    <property type="entry name" value="P-loop_NTPase"/>
</dbReference>